<evidence type="ECO:0000256" key="5">
    <source>
        <dbReference type="ARBA" id="ARBA00022741"/>
    </source>
</evidence>
<dbReference type="FunFam" id="3.40.50.300:FF:000854">
    <property type="entry name" value="Multidrug ABC transporter ATP-binding protein"/>
    <property type="match status" value="1"/>
</dbReference>
<accession>A0A7V7UAK6</accession>
<dbReference type="Gene3D" id="1.20.1560.10">
    <property type="entry name" value="ABC transporter type 1, transmembrane domain"/>
    <property type="match status" value="1"/>
</dbReference>
<keyword evidence="13" id="KW-1185">Reference proteome</keyword>
<comment type="subcellular location">
    <subcellularLocation>
        <location evidence="1">Cell membrane</location>
        <topology evidence="1">Multi-pass membrane protein</topology>
    </subcellularLocation>
</comment>
<proteinExistence type="predicted"/>
<dbReference type="InterPro" id="IPR011527">
    <property type="entry name" value="ABC1_TM_dom"/>
</dbReference>
<dbReference type="SMART" id="SM00382">
    <property type="entry name" value="AAA"/>
    <property type="match status" value="1"/>
</dbReference>
<dbReference type="GO" id="GO:0015421">
    <property type="term" value="F:ABC-type oligopeptide transporter activity"/>
    <property type="evidence" value="ECO:0007669"/>
    <property type="project" value="TreeGrafter"/>
</dbReference>
<evidence type="ECO:0000256" key="3">
    <source>
        <dbReference type="ARBA" id="ARBA00022475"/>
    </source>
</evidence>
<evidence type="ECO:0000256" key="7">
    <source>
        <dbReference type="ARBA" id="ARBA00022989"/>
    </source>
</evidence>
<protein>
    <submittedName>
        <fullName evidence="12">ABC transporter ATP-binding protein/permease</fullName>
    </submittedName>
</protein>
<evidence type="ECO:0000313" key="13">
    <source>
        <dbReference type="Proteomes" id="UP000461768"/>
    </source>
</evidence>
<dbReference type="AlphaFoldDB" id="A0A7V7UAK6"/>
<dbReference type="GO" id="GO:0005524">
    <property type="term" value="F:ATP binding"/>
    <property type="evidence" value="ECO:0007669"/>
    <property type="project" value="UniProtKB-KW"/>
</dbReference>
<evidence type="ECO:0000313" key="12">
    <source>
        <dbReference type="EMBL" id="KAB1435803.1"/>
    </source>
</evidence>
<keyword evidence="4 9" id="KW-0812">Transmembrane</keyword>
<dbReference type="Pfam" id="PF00664">
    <property type="entry name" value="ABC_membrane"/>
    <property type="match status" value="1"/>
</dbReference>
<dbReference type="PANTHER" id="PTHR43394:SF1">
    <property type="entry name" value="ATP-BINDING CASSETTE SUB-FAMILY B MEMBER 10, MITOCHONDRIAL"/>
    <property type="match status" value="1"/>
</dbReference>
<dbReference type="PANTHER" id="PTHR43394">
    <property type="entry name" value="ATP-DEPENDENT PERMEASE MDL1, MITOCHONDRIAL"/>
    <property type="match status" value="1"/>
</dbReference>
<feature type="transmembrane region" description="Helical" evidence="9">
    <location>
        <begin position="55"/>
        <end position="72"/>
    </location>
</feature>
<feature type="transmembrane region" description="Helical" evidence="9">
    <location>
        <begin position="16"/>
        <end position="35"/>
    </location>
</feature>
<dbReference type="EMBL" id="WAGX01000007">
    <property type="protein sequence ID" value="KAB1435803.1"/>
    <property type="molecule type" value="Genomic_DNA"/>
</dbReference>
<dbReference type="Proteomes" id="UP000461768">
    <property type="component" value="Unassembled WGS sequence"/>
</dbReference>
<dbReference type="InterPro" id="IPR039421">
    <property type="entry name" value="Type_1_exporter"/>
</dbReference>
<organism evidence="12 13">
    <name type="scientific">Candidatus Galacturonatibacter soehngenii</name>
    <dbReference type="NCBI Taxonomy" id="2307010"/>
    <lineage>
        <taxon>Bacteria</taxon>
        <taxon>Bacillati</taxon>
        <taxon>Bacillota</taxon>
        <taxon>Clostridia</taxon>
        <taxon>Lachnospirales</taxon>
        <taxon>Lachnospiraceae</taxon>
        <taxon>Candidatus Galacturonatibacter</taxon>
    </lineage>
</organism>
<feature type="transmembrane region" description="Helical" evidence="9">
    <location>
        <begin position="160"/>
        <end position="180"/>
    </location>
</feature>
<keyword evidence="6 12" id="KW-0067">ATP-binding</keyword>
<feature type="domain" description="ABC transporter" evidence="10">
    <location>
        <begin position="331"/>
        <end position="566"/>
    </location>
</feature>
<feature type="transmembrane region" description="Helical" evidence="9">
    <location>
        <begin position="137"/>
        <end position="154"/>
    </location>
</feature>
<reference evidence="12 13" key="2">
    <citation type="submission" date="2020-02" db="EMBL/GenBank/DDBJ databases">
        <title>Candidatus Galacturonibacter soehngenii shows hetero-acetogenic catabolism of galacturonic acid but lacks a canonical carbon monoxide dehydrogenase/acetyl-CoA synthase complex.</title>
        <authorList>
            <person name="Diender M."/>
            <person name="Stouten G.R."/>
            <person name="Petersen J.F."/>
            <person name="Nielsen P.H."/>
            <person name="Dueholm M.S."/>
            <person name="Pronk J.T."/>
            <person name="Van Loosdrecht M.C.M."/>
        </authorList>
    </citation>
    <scope>NUCLEOTIDE SEQUENCE [LARGE SCALE GENOMIC DNA]</scope>
    <source>
        <strain evidence="12">GalUA</strain>
    </source>
</reference>
<dbReference type="GO" id="GO:0016887">
    <property type="term" value="F:ATP hydrolysis activity"/>
    <property type="evidence" value="ECO:0007669"/>
    <property type="project" value="InterPro"/>
</dbReference>
<dbReference type="CDD" id="cd18781">
    <property type="entry name" value="ABC_6TM_AarD_CydDC_like"/>
    <property type="match status" value="1"/>
</dbReference>
<sequence>MFHKRLIKEFKENMKYVALIVATQWIMLLANVIFVLYSAKLLNMLRIESITMDEIKTYILITFGVIIVRLIMTKLNGRFSYQASVNTKDKLRIRLYDKMIRLGPGYYENYSTSEVVQLSTEGVEQLEIYFGRYMPQFFYAFLAPITLFFIVGTINTSVAAALLICVPLIPGAIMGVQKFAKRLLSKYWGSYTELGDNFLEYIQGLTTMKIYQADEYYAKKMHEESEHFRKMTMRVLVMQLNSITIMDLVAYGGAVVGIILGLLAMKAGSVNFTQGIFIVLISAEFFLPMRLLGSFFHISMNGNAAADKIFRILDLPEQEEGGKEEIKMDTISFEHINFSYPQAKERKVLHNINFKVCPNKLVAFAGESGCGKSTIASLLMGEQTDYEGEILLGGHPLHEVSKIVRYKKITRINHNSYLFAGTVKSNLQMGNPNASDAKMDEALKKVKLYDFIYENGGLDMQLTENAQNLSGGQKQRLALARAILHDSDIYIFDEATSNIDVESEELIMKNVKQMAKEKTVILISHRLANICDADEIFMMENKSIVENGTHEELLQIKDGKYKRLYESQKKLEGYALYSKDSTMSNNRKVAF</sequence>
<dbReference type="SUPFAM" id="SSF52540">
    <property type="entry name" value="P-loop containing nucleoside triphosphate hydrolases"/>
    <property type="match status" value="1"/>
</dbReference>
<reference evidence="12 13" key="1">
    <citation type="submission" date="2019-09" db="EMBL/GenBank/DDBJ databases">
        <authorList>
            <person name="Valk L.C."/>
        </authorList>
    </citation>
    <scope>NUCLEOTIDE SEQUENCE [LARGE SCALE GENOMIC DNA]</scope>
    <source>
        <strain evidence="12">GalUA</strain>
    </source>
</reference>
<keyword evidence="8 9" id="KW-0472">Membrane</keyword>
<dbReference type="Pfam" id="PF00005">
    <property type="entry name" value="ABC_tran"/>
    <property type="match status" value="1"/>
</dbReference>
<evidence type="ECO:0000256" key="4">
    <source>
        <dbReference type="ARBA" id="ARBA00022692"/>
    </source>
</evidence>
<comment type="caution">
    <text evidence="12">The sequence shown here is derived from an EMBL/GenBank/DDBJ whole genome shotgun (WGS) entry which is preliminary data.</text>
</comment>
<dbReference type="PROSITE" id="PS50893">
    <property type="entry name" value="ABC_TRANSPORTER_2"/>
    <property type="match status" value="1"/>
</dbReference>
<dbReference type="SUPFAM" id="SSF90123">
    <property type="entry name" value="ABC transporter transmembrane region"/>
    <property type="match status" value="1"/>
</dbReference>
<evidence type="ECO:0000256" key="8">
    <source>
        <dbReference type="ARBA" id="ARBA00023136"/>
    </source>
</evidence>
<gene>
    <name evidence="12" type="ORF">F7O84_15610</name>
</gene>
<dbReference type="Gene3D" id="3.40.50.300">
    <property type="entry name" value="P-loop containing nucleotide triphosphate hydrolases"/>
    <property type="match status" value="1"/>
</dbReference>
<feature type="domain" description="ABC transmembrane type-1" evidence="11">
    <location>
        <begin position="18"/>
        <end position="301"/>
    </location>
</feature>
<keyword evidence="7 9" id="KW-1133">Transmembrane helix</keyword>
<keyword evidence="3" id="KW-1003">Cell membrane</keyword>
<dbReference type="InterPro" id="IPR017871">
    <property type="entry name" value="ABC_transporter-like_CS"/>
</dbReference>
<dbReference type="OrthoDB" id="9762778at2"/>
<keyword evidence="2" id="KW-0813">Transport</keyword>
<name>A0A7V7UAK6_9FIRM</name>
<dbReference type="InterPro" id="IPR027417">
    <property type="entry name" value="P-loop_NTPase"/>
</dbReference>
<evidence type="ECO:0000256" key="9">
    <source>
        <dbReference type="SAM" id="Phobius"/>
    </source>
</evidence>
<dbReference type="GO" id="GO:0005886">
    <property type="term" value="C:plasma membrane"/>
    <property type="evidence" value="ECO:0007669"/>
    <property type="project" value="UniProtKB-SubCell"/>
</dbReference>
<dbReference type="PROSITE" id="PS50929">
    <property type="entry name" value="ABC_TM1F"/>
    <property type="match status" value="1"/>
</dbReference>
<dbReference type="InterPro" id="IPR003439">
    <property type="entry name" value="ABC_transporter-like_ATP-bd"/>
</dbReference>
<evidence type="ECO:0000259" key="11">
    <source>
        <dbReference type="PROSITE" id="PS50929"/>
    </source>
</evidence>
<evidence type="ECO:0000256" key="6">
    <source>
        <dbReference type="ARBA" id="ARBA00022840"/>
    </source>
</evidence>
<feature type="transmembrane region" description="Helical" evidence="9">
    <location>
        <begin position="240"/>
        <end position="265"/>
    </location>
</feature>
<dbReference type="InterPro" id="IPR003593">
    <property type="entry name" value="AAA+_ATPase"/>
</dbReference>
<dbReference type="PROSITE" id="PS00211">
    <property type="entry name" value="ABC_TRANSPORTER_1"/>
    <property type="match status" value="1"/>
</dbReference>
<evidence type="ECO:0000256" key="2">
    <source>
        <dbReference type="ARBA" id="ARBA00022448"/>
    </source>
</evidence>
<evidence type="ECO:0000256" key="1">
    <source>
        <dbReference type="ARBA" id="ARBA00004651"/>
    </source>
</evidence>
<feature type="transmembrane region" description="Helical" evidence="9">
    <location>
        <begin position="271"/>
        <end position="292"/>
    </location>
</feature>
<keyword evidence="5" id="KW-0547">Nucleotide-binding</keyword>
<dbReference type="RefSeq" id="WP_151147362.1">
    <property type="nucleotide sequence ID" value="NZ_WAGX01000007.1"/>
</dbReference>
<dbReference type="InterPro" id="IPR036640">
    <property type="entry name" value="ABC1_TM_sf"/>
</dbReference>
<evidence type="ECO:0000259" key="10">
    <source>
        <dbReference type="PROSITE" id="PS50893"/>
    </source>
</evidence>